<feature type="transmembrane region" description="Helical" evidence="6">
    <location>
        <begin position="12"/>
        <end position="31"/>
    </location>
</feature>
<evidence type="ECO:0000313" key="8">
    <source>
        <dbReference type="EMBL" id="HIT40977.1"/>
    </source>
</evidence>
<keyword evidence="5 6" id="KW-0472">Membrane</keyword>
<reference evidence="8" key="2">
    <citation type="journal article" date="2021" name="PeerJ">
        <title>Extensive microbial diversity within the chicken gut microbiome revealed by metagenomics and culture.</title>
        <authorList>
            <person name="Gilroy R."/>
            <person name="Ravi A."/>
            <person name="Getino M."/>
            <person name="Pursley I."/>
            <person name="Horton D.L."/>
            <person name="Alikhan N.F."/>
            <person name="Baker D."/>
            <person name="Gharbi K."/>
            <person name="Hall N."/>
            <person name="Watson M."/>
            <person name="Adriaenssens E.M."/>
            <person name="Foster-Nyarko E."/>
            <person name="Jarju S."/>
            <person name="Secka A."/>
            <person name="Antonio M."/>
            <person name="Oren A."/>
            <person name="Chaudhuri R.R."/>
            <person name="La Ragione R."/>
            <person name="Hildebrand F."/>
            <person name="Pallen M.J."/>
        </authorList>
    </citation>
    <scope>NUCLEOTIDE SEQUENCE</scope>
    <source>
        <strain evidence="8">CHK123-3438</strain>
    </source>
</reference>
<keyword evidence="3 6" id="KW-0812">Transmembrane</keyword>
<dbReference type="PANTHER" id="PTHR38459:SF5">
    <property type="entry name" value="CELL WALL TEICHOIC ACID GLYCOSYLATION PROTEIN GTCA"/>
    <property type="match status" value="1"/>
</dbReference>
<dbReference type="InterPro" id="IPR007267">
    <property type="entry name" value="GtrA_DPMS_TM"/>
</dbReference>
<feature type="domain" description="GtrA/DPMS transmembrane" evidence="7">
    <location>
        <begin position="17"/>
        <end position="144"/>
    </location>
</feature>
<feature type="transmembrane region" description="Helical" evidence="6">
    <location>
        <begin position="43"/>
        <end position="60"/>
    </location>
</feature>
<dbReference type="GO" id="GO:0005886">
    <property type="term" value="C:plasma membrane"/>
    <property type="evidence" value="ECO:0007669"/>
    <property type="project" value="TreeGrafter"/>
</dbReference>
<comment type="caution">
    <text evidence="8">The sequence shown here is derived from an EMBL/GenBank/DDBJ whole genome shotgun (WGS) entry which is preliminary data.</text>
</comment>
<dbReference type="Pfam" id="PF04138">
    <property type="entry name" value="GtrA_DPMS_TM"/>
    <property type="match status" value="1"/>
</dbReference>
<dbReference type="EMBL" id="DVKS01000045">
    <property type="protein sequence ID" value="HIT40977.1"/>
    <property type="molecule type" value="Genomic_DNA"/>
</dbReference>
<evidence type="ECO:0000256" key="1">
    <source>
        <dbReference type="ARBA" id="ARBA00004141"/>
    </source>
</evidence>
<organism evidence="8 9">
    <name type="scientific">Candidatus Caccovicinus merdipullorum</name>
    <dbReference type="NCBI Taxonomy" id="2840724"/>
    <lineage>
        <taxon>Bacteria</taxon>
        <taxon>Bacillati</taxon>
        <taxon>Bacillota</taxon>
        <taxon>Clostridia</taxon>
        <taxon>Eubacteriales</taxon>
        <taxon>Candidatus Caccovicinus</taxon>
    </lineage>
</organism>
<evidence type="ECO:0000259" key="7">
    <source>
        <dbReference type="Pfam" id="PF04138"/>
    </source>
</evidence>
<protein>
    <submittedName>
        <fullName evidence="8">GtrA family protein</fullName>
    </submittedName>
</protein>
<reference evidence="8" key="1">
    <citation type="submission" date="2020-10" db="EMBL/GenBank/DDBJ databases">
        <authorList>
            <person name="Gilroy R."/>
        </authorList>
    </citation>
    <scope>NUCLEOTIDE SEQUENCE</scope>
    <source>
        <strain evidence="8">CHK123-3438</strain>
    </source>
</reference>
<evidence type="ECO:0000256" key="5">
    <source>
        <dbReference type="ARBA" id="ARBA00023136"/>
    </source>
</evidence>
<comment type="subcellular location">
    <subcellularLocation>
        <location evidence="1">Membrane</location>
        <topology evidence="1">Multi-pass membrane protein</topology>
    </subcellularLocation>
</comment>
<evidence type="ECO:0000256" key="6">
    <source>
        <dbReference type="SAM" id="Phobius"/>
    </source>
</evidence>
<dbReference type="InterPro" id="IPR051401">
    <property type="entry name" value="GtrA_CellWall_Glycosyl"/>
</dbReference>
<feature type="transmembrane region" description="Helical" evidence="6">
    <location>
        <begin position="118"/>
        <end position="138"/>
    </location>
</feature>
<gene>
    <name evidence="8" type="ORF">IAB60_02570</name>
</gene>
<evidence type="ECO:0000256" key="3">
    <source>
        <dbReference type="ARBA" id="ARBA00022692"/>
    </source>
</evidence>
<evidence type="ECO:0000313" key="9">
    <source>
        <dbReference type="Proteomes" id="UP000886860"/>
    </source>
</evidence>
<feature type="transmembrane region" description="Helical" evidence="6">
    <location>
        <begin position="81"/>
        <end position="103"/>
    </location>
</feature>
<name>A0A9D1KFZ3_9FIRM</name>
<dbReference type="GO" id="GO:0000271">
    <property type="term" value="P:polysaccharide biosynthetic process"/>
    <property type="evidence" value="ECO:0007669"/>
    <property type="project" value="InterPro"/>
</dbReference>
<proteinExistence type="inferred from homology"/>
<dbReference type="AlphaFoldDB" id="A0A9D1KFZ3"/>
<dbReference type="Proteomes" id="UP000886860">
    <property type="component" value="Unassembled WGS sequence"/>
</dbReference>
<dbReference type="PANTHER" id="PTHR38459">
    <property type="entry name" value="PROPHAGE BACTOPRENOL-LINKED GLUCOSE TRANSLOCASE HOMOLOG"/>
    <property type="match status" value="1"/>
</dbReference>
<sequence>MLHKIWKKCVNYETVSYLICGILTTLVDWGVFGVLNESVQMDYRISTALSWLAAVIFAYVSNKLVVFRNYQFQPSYLWREWWSFFAARAFSGILTMVLMILLVDTLGWGNVYAGSFEAGLYLAKAVVSAVNLVVNYVFSKLWIFKKE</sequence>
<accession>A0A9D1KFZ3</accession>
<comment type="similarity">
    <text evidence="2">Belongs to the GtrA family.</text>
</comment>
<evidence type="ECO:0000256" key="2">
    <source>
        <dbReference type="ARBA" id="ARBA00009399"/>
    </source>
</evidence>
<keyword evidence="4 6" id="KW-1133">Transmembrane helix</keyword>
<evidence type="ECO:0000256" key="4">
    <source>
        <dbReference type="ARBA" id="ARBA00022989"/>
    </source>
</evidence>